<evidence type="ECO:0000313" key="3">
    <source>
        <dbReference type="EMBL" id="MCR9013734.1"/>
    </source>
</evidence>
<dbReference type="RefSeq" id="WP_258421629.1">
    <property type="nucleotide sequence ID" value="NZ_JANSUY010000001.1"/>
</dbReference>
<accession>A0A9X2P1E3</accession>
<proteinExistence type="predicted"/>
<organism evidence="3 4">
    <name type="scientific">Aquiflexum gelatinilyticum</name>
    <dbReference type="NCBI Taxonomy" id="2961943"/>
    <lineage>
        <taxon>Bacteria</taxon>
        <taxon>Pseudomonadati</taxon>
        <taxon>Bacteroidota</taxon>
        <taxon>Cytophagia</taxon>
        <taxon>Cytophagales</taxon>
        <taxon>Cyclobacteriaceae</taxon>
        <taxon>Aquiflexum</taxon>
    </lineage>
</organism>
<name>A0A9X2P1E3_9BACT</name>
<evidence type="ECO:0000259" key="2">
    <source>
        <dbReference type="Pfam" id="PF12969"/>
    </source>
</evidence>
<gene>
    <name evidence="3" type="ORF">NU887_01740</name>
</gene>
<dbReference type="AlphaFoldDB" id="A0A9X2P1E3"/>
<dbReference type="Gene3D" id="2.60.120.1130">
    <property type="match status" value="1"/>
</dbReference>
<dbReference type="Proteomes" id="UP001142175">
    <property type="component" value="Unassembled WGS sequence"/>
</dbReference>
<dbReference type="InterPro" id="IPR024618">
    <property type="entry name" value="DUF3857"/>
</dbReference>
<keyword evidence="4" id="KW-1185">Reference proteome</keyword>
<dbReference type="InterPro" id="IPR038765">
    <property type="entry name" value="Papain-like_cys_pep_sf"/>
</dbReference>
<feature type="domain" description="Transglutaminase-like" evidence="1">
    <location>
        <begin position="282"/>
        <end position="372"/>
    </location>
</feature>
<comment type="caution">
    <text evidence="3">The sequence shown here is derived from an EMBL/GenBank/DDBJ whole genome shotgun (WGS) entry which is preliminary data.</text>
</comment>
<feature type="domain" description="DUF3857" evidence="2">
    <location>
        <begin position="62"/>
        <end position="222"/>
    </location>
</feature>
<evidence type="ECO:0000259" key="1">
    <source>
        <dbReference type="Pfam" id="PF01841"/>
    </source>
</evidence>
<dbReference type="Pfam" id="PF12969">
    <property type="entry name" value="DUF3857"/>
    <property type="match status" value="1"/>
</dbReference>
<reference evidence="3" key="1">
    <citation type="submission" date="2022-08" db="EMBL/GenBank/DDBJ databases">
        <authorList>
            <person name="Zhang D."/>
        </authorList>
    </citation>
    <scope>NUCLEOTIDE SEQUENCE</scope>
    <source>
        <strain evidence="3">XJ19-11</strain>
    </source>
</reference>
<evidence type="ECO:0000313" key="4">
    <source>
        <dbReference type="Proteomes" id="UP001142175"/>
    </source>
</evidence>
<dbReference type="Gene3D" id="2.60.40.3140">
    <property type="match status" value="1"/>
</dbReference>
<dbReference type="EMBL" id="JANSUY010000001">
    <property type="protein sequence ID" value="MCR9013734.1"/>
    <property type="molecule type" value="Genomic_DNA"/>
</dbReference>
<dbReference type="Pfam" id="PF01841">
    <property type="entry name" value="Transglut_core"/>
    <property type="match status" value="1"/>
</dbReference>
<protein>
    <submittedName>
        <fullName evidence="3">DUF3857 and transglutaminase domain-containing protein</fullName>
    </submittedName>
</protein>
<dbReference type="InterPro" id="IPR002931">
    <property type="entry name" value="Transglutaminase-like"/>
</dbReference>
<dbReference type="Gene3D" id="3.10.620.30">
    <property type="match status" value="1"/>
</dbReference>
<dbReference type="SUPFAM" id="SSF54001">
    <property type="entry name" value="Cysteine proteinases"/>
    <property type="match status" value="1"/>
</dbReference>
<sequence>MKRNSFLGGVIVSCICLFAGNQDSFGQKYATATINPEQIINAPAVIREDIQEVVVGASGEFILKNKLVVTIFKKEANDLAVLQVDYEPKIKIKSINGNVYDLIGNTIKKGSKSDISDYSNFNSFSIYEDNRIKVMDLRQLNFPYTVEFEYEVEYPNLFFLPNWYPQSYPKIPVEIAQVKYIYPKASKLRFFTQTIDEKYLSTKELEGGMVEKSWKIENIEAFEPEIMLPLDENPTKVLFVGASEFEYEGFKGDLSSWESMGKWIGSLNSGKDVLTPQLKSKVNELVAGLETTEEKTKAIYEYLQKNTRYVSIQLGIGGFMPFEALTVEKYGYGDCKALSNFMGAMLKEAGIQSNYALIYGGESKRKVYEEFPRSYFNHAILAVPDGKDTIWLECTSQTNPFGYLGNFTSDRHALLITENRGKLVRTPKYGKEQNTLFQKADFEVDETGKATGNLHFENSGLQTENGSLLTVAGLSATEKKDWLLTNLTLSSFDVVDFNFSPEMSSLPTVKVDAKIMVKSIASKSGTRIFLQPNQLNVYSMKISSKPERKASFERRMGFIDEDLITYQLPEGYNPESVPSKVLLESDFGIYSAEYHLEERSLVYKRKLEMNDGVYQAGQFPAFVDFVTNIEKADKTKVVLKKVQ</sequence>